<keyword evidence="7" id="KW-0560">Oxidoreductase</keyword>
<accession>A0ABS1JM13</accession>
<evidence type="ECO:0000256" key="6">
    <source>
        <dbReference type="ARBA" id="ARBA00022857"/>
    </source>
</evidence>
<name>A0ABS1JM13_9BURK</name>
<keyword evidence="6" id="KW-0521">NADP</keyword>
<comment type="subcellular location">
    <subcellularLocation>
        <location evidence="1">Peroxisome</location>
    </subcellularLocation>
</comment>
<evidence type="ECO:0000256" key="10">
    <source>
        <dbReference type="ARBA" id="ARBA00023160"/>
    </source>
</evidence>
<gene>
    <name evidence="21" type="ORF">JI746_09150</name>
</gene>
<evidence type="ECO:0000256" key="20">
    <source>
        <dbReference type="ARBA" id="ARBA00049559"/>
    </source>
</evidence>
<comment type="catalytic activity">
    <reaction evidence="19">
        <text>(2E)-decenoyl-CoA + NADPH + H(+) = decanoyl-CoA + NADP(+)</text>
        <dbReference type="Rhea" id="RHEA:44960"/>
        <dbReference type="ChEBI" id="CHEBI:15378"/>
        <dbReference type="ChEBI" id="CHEBI:57783"/>
        <dbReference type="ChEBI" id="CHEBI:58349"/>
        <dbReference type="ChEBI" id="CHEBI:61406"/>
        <dbReference type="ChEBI" id="CHEBI:61430"/>
    </reaction>
    <physiologicalReaction direction="left-to-right" evidence="19">
        <dbReference type="Rhea" id="RHEA:44961"/>
    </physiologicalReaction>
</comment>
<keyword evidence="5" id="KW-0276">Fatty acid metabolism</keyword>
<comment type="caution">
    <text evidence="21">The sequence shown here is derived from an EMBL/GenBank/DDBJ whole genome shotgun (WGS) entry which is preliminary data.</text>
</comment>
<dbReference type="Pfam" id="PF13561">
    <property type="entry name" value="adh_short_C2"/>
    <property type="match status" value="1"/>
</dbReference>
<comment type="subunit">
    <text evidence="12">Interacts with PEX5, probably required to target it into peroxisomes.</text>
</comment>
<evidence type="ECO:0000256" key="2">
    <source>
        <dbReference type="ARBA" id="ARBA00005189"/>
    </source>
</evidence>
<reference evidence="21 22" key="1">
    <citation type="journal article" date="2017" name="Int. J. Syst. Evol. Microbiol.">
        <title>Ramlibacter alkalitolerans sp. nov., alkali-tolerant bacterium isolated from soil of ginseng.</title>
        <authorList>
            <person name="Lee D.H."/>
            <person name="Cha C.J."/>
        </authorList>
    </citation>
    <scope>NUCLEOTIDE SEQUENCE [LARGE SCALE GENOMIC DNA]</scope>
    <source>
        <strain evidence="21 22">KACC 19305</strain>
    </source>
</reference>
<dbReference type="EC" id="1.3.1.38" evidence="13"/>
<comment type="catalytic activity">
    <reaction evidence="20">
        <text>(2E)-octenoyl-CoA + NADPH + H(+) = octanoyl-CoA + NADP(+)</text>
        <dbReference type="Rhea" id="RHEA:44952"/>
        <dbReference type="ChEBI" id="CHEBI:15378"/>
        <dbReference type="ChEBI" id="CHEBI:57386"/>
        <dbReference type="ChEBI" id="CHEBI:57783"/>
        <dbReference type="ChEBI" id="CHEBI:58349"/>
        <dbReference type="ChEBI" id="CHEBI:62242"/>
    </reaction>
    <physiologicalReaction direction="left-to-right" evidence="20">
        <dbReference type="Rhea" id="RHEA:44953"/>
    </physiologicalReaction>
</comment>
<evidence type="ECO:0000256" key="8">
    <source>
        <dbReference type="ARBA" id="ARBA00023098"/>
    </source>
</evidence>
<dbReference type="PANTHER" id="PTHR24317">
    <property type="entry name" value="PEROXISOMAL TRANS-2-ENOYL-COA REDUCTASE"/>
    <property type="match status" value="1"/>
</dbReference>
<evidence type="ECO:0000256" key="1">
    <source>
        <dbReference type="ARBA" id="ARBA00004275"/>
    </source>
</evidence>
<dbReference type="EMBL" id="JAEQND010000004">
    <property type="protein sequence ID" value="MBL0425275.1"/>
    <property type="molecule type" value="Genomic_DNA"/>
</dbReference>
<evidence type="ECO:0000256" key="9">
    <source>
        <dbReference type="ARBA" id="ARBA00023140"/>
    </source>
</evidence>
<dbReference type="InterPro" id="IPR002347">
    <property type="entry name" value="SDR_fam"/>
</dbReference>
<keyword evidence="8" id="KW-0443">Lipid metabolism</keyword>
<dbReference type="InterPro" id="IPR036291">
    <property type="entry name" value="NAD(P)-bd_dom_sf"/>
</dbReference>
<evidence type="ECO:0000256" key="19">
    <source>
        <dbReference type="ARBA" id="ARBA00049386"/>
    </source>
</evidence>
<comment type="catalytic activity">
    <reaction evidence="16">
        <text>(2E)-tetradecenoyl-CoA + NADPH + H(+) = tetradecanoyl-CoA + NADP(+)</text>
        <dbReference type="Rhea" id="RHEA:44968"/>
        <dbReference type="ChEBI" id="CHEBI:15378"/>
        <dbReference type="ChEBI" id="CHEBI:57385"/>
        <dbReference type="ChEBI" id="CHEBI:57783"/>
        <dbReference type="ChEBI" id="CHEBI:58349"/>
        <dbReference type="ChEBI" id="CHEBI:61405"/>
    </reaction>
    <physiologicalReaction direction="left-to-right" evidence="16">
        <dbReference type="Rhea" id="RHEA:44969"/>
    </physiologicalReaction>
</comment>
<evidence type="ECO:0000256" key="17">
    <source>
        <dbReference type="ARBA" id="ARBA00049108"/>
    </source>
</evidence>
<keyword evidence="22" id="KW-1185">Reference proteome</keyword>
<evidence type="ECO:0000256" key="12">
    <source>
        <dbReference type="ARBA" id="ARBA00038622"/>
    </source>
</evidence>
<comment type="pathway">
    <text evidence="2">Lipid metabolism.</text>
</comment>
<keyword evidence="3" id="KW-0444">Lipid biosynthesis</keyword>
<keyword evidence="9" id="KW-0576">Peroxisome</keyword>
<comment type="function">
    <text evidence="11">Participates in chain elongation of fatty acids. Catalyzes the reduction of trans-2-enoyl-CoAs of varying chain lengths from 6:1 to 16:1, having maximum activity with 10:1 CoA. Has no 2,4-dienoyl-CoA reductase activity.</text>
</comment>
<organism evidence="21 22">
    <name type="scientific">Ramlibacter alkalitolerans</name>
    <dbReference type="NCBI Taxonomy" id="2039631"/>
    <lineage>
        <taxon>Bacteria</taxon>
        <taxon>Pseudomonadati</taxon>
        <taxon>Pseudomonadota</taxon>
        <taxon>Betaproteobacteria</taxon>
        <taxon>Burkholderiales</taxon>
        <taxon>Comamonadaceae</taxon>
        <taxon>Ramlibacter</taxon>
    </lineage>
</organism>
<comment type="catalytic activity">
    <reaction evidence="15">
        <text>(2E)-dodecenoyl-CoA + NADPH + H(+) = dodecanoyl-CoA + NADP(+)</text>
        <dbReference type="Rhea" id="RHEA:44964"/>
        <dbReference type="ChEBI" id="CHEBI:15378"/>
        <dbReference type="ChEBI" id="CHEBI:57330"/>
        <dbReference type="ChEBI" id="CHEBI:57375"/>
        <dbReference type="ChEBI" id="CHEBI:57783"/>
        <dbReference type="ChEBI" id="CHEBI:58349"/>
    </reaction>
    <physiologicalReaction direction="left-to-right" evidence="15">
        <dbReference type="Rhea" id="RHEA:44965"/>
    </physiologicalReaction>
</comment>
<comment type="catalytic activity">
    <reaction evidence="17">
        <text>(2E)-hexenoyl-CoA + NADPH + H(+) = hexanoyl-CoA + NADP(+)</text>
        <dbReference type="Rhea" id="RHEA:44956"/>
        <dbReference type="ChEBI" id="CHEBI:15378"/>
        <dbReference type="ChEBI" id="CHEBI:57783"/>
        <dbReference type="ChEBI" id="CHEBI:58349"/>
        <dbReference type="ChEBI" id="CHEBI:62077"/>
        <dbReference type="ChEBI" id="CHEBI:62620"/>
    </reaction>
    <physiologicalReaction direction="left-to-right" evidence="17">
        <dbReference type="Rhea" id="RHEA:44957"/>
    </physiologicalReaction>
</comment>
<evidence type="ECO:0000256" key="4">
    <source>
        <dbReference type="ARBA" id="ARBA00022553"/>
    </source>
</evidence>
<dbReference type="SUPFAM" id="SSF51735">
    <property type="entry name" value="NAD(P)-binding Rossmann-fold domains"/>
    <property type="match status" value="1"/>
</dbReference>
<evidence type="ECO:0000256" key="18">
    <source>
        <dbReference type="ARBA" id="ARBA00049251"/>
    </source>
</evidence>
<evidence type="ECO:0000256" key="16">
    <source>
        <dbReference type="ARBA" id="ARBA00048686"/>
    </source>
</evidence>
<dbReference type="Proteomes" id="UP000622707">
    <property type="component" value="Unassembled WGS sequence"/>
</dbReference>
<dbReference type="RefSeq" id="WP_201688703.1">
    <property type="nucleotide sequence ID" value="NZ_JAEQND010000004.1"/>
</dbReference>
<proteinExistence type="predicted"/>
<keyword evidence="10" id="KW-0275">Fatty acid biosynthesis</keyword>
<keyword evidence="4" id="KW-0597">Phosphoprotein</keyword>
<evidence type="ECO:0000256" key="3">
    <source>
        <dbReference type="ARBA" id="ARBA00022516"/>
    </source>
</evidence>
<dbReference type="Gene3D" id="3.40.50.720">
    <property type="entry name" value="NAD(P)-binding Rossmann-like Domain"/>
    <property type="match status" value="1"/>
</dbReference>
<dbReference type="InterPro" id="IPR052388">
    <property type="entry name" value="Peroxisomal_t2-enoyl-CoA_red"/>
</dbReference>
<dbReference type="PRINTS" id="PR00081">
    <property type="entry name" value="GDHRDH"/>
</dbReference>
<dbReference type="PRINTS" id="PR00080">
    <property type="entry name" value="SDRFAMILY"/>
</dbReference>
<evidence type="ECO:0000313" key="21">
    <source>
        <dbReference type="EMBL" id="MBL0425275.1"/>
    </source>
</evidence>
<dbReference type="PANTHER" id="PTHR24317:SF7">
    <property type="entry name" value="PEROXISOMAL TRANS-2-ENOYL-COA REDUCTASE"/>
    <property type="match status" value="1"/>
</dbReference>
<evidence type="ECO:0000313" key="22">
    <source>
        <dbReference type="Proteomes" id="UP000622707"/>
    </source>
</evidence>
<evidence type="ECO:0000256" key="7">
    <source>
        <dbReference type="ARBA" id="ARBA00023002"/>
    </source>
</evidence>
<evidence type="ECO:0000256" key="15">
    <source>
        <dbReference type="ARBA" id="ARBA00047570"/>
    </source>
</evidence>
<evidence type="ECO:0000256" key="14">
    <source>
        <dbReference type="ARBA" id="ARBA00041063"/>
    </source>
</evidence>
<evidence type="ECO:0000256" key="5">
    <source>
        <dbReference type="ARBA" id="ARBA00022832"/>
    </source>
</evidence>
<evidence type="ECO:0000256" key="13">
    <source>
        <dbReference type="ARBA" id="ARBA00038849"/>
    </source>
</evidence>
<sequence>MSSSPSAPAAAETEVLRPGLLAGRHAFVTGAGSGIGRAITLRLLALGMDVFGTGRRAEVLANTRRLAEGLPGRFRFEPCNVRETEAIEQLVARAGGESGIDLLVNNAGGQFFAPAAAISRKGWDAVLDVNLNAVFVVTKAAYPFLQARGGAVVNISLSGVDRGSMGIAHSIAARAGVLGLTRTLALEWAPDGIRLNCIGPGAVLTEGLAHEAAKPMLDRLVEATPLGRATTPEEVAELVAFLASPAARLITGQLLQIDGAAHLGSGLHMLRP</sequence>
<evidence type="ECO:0000256" key="11">
    <source>
        <dbReference type="ARBA" id="ARBA00037124"/>
    </source>
</evidence>
<protein>
    <recommendedName>
        <fullName evidence="14">Peroxisomal trans-2-enoyl-CoA reductase</fullName>
        <ecNumber evidence="13">1.3.1.38</ecNumber>
    </recommendedName>
</protein>
<comment type="catalytic activity">
    <reaction evidence="18">
        <text>a (2E)-enoyl-CoA + NADPH + H(+) = a 2,3-saturated acyl-CoA + NADP(+)</text>
        <dbReference type="Rhea" id="RHEA:33763"/>
        <dbReference type="ChEBI" id="CHEBI:15378"/>
        <dbReference type="ChEBI" id="CHEBI:57783"/>
        <dbReference type="ChEBI" id="CHEBI:58349"/>
        <dbReference type="ChEBI" id="CHEBI:58856"/>
        <dbReference type="ChEBI" id="CHEBI:65111"/>
        <dbReference type="EC" id="1.3.1.38"/>
    </reaction>
    <physiologicalReaction direction="left-to-right" evidence="18">
        <dbReference type="Rhea" id="RHEA:33764"/>
    </physiologicalReaction>
</comment>